<dbReference type="Proteomes" id="UP001152795">
    <property type="component" value="Unassembled WGS sequence"/>
</dbReference>
<protein>
    <submittedName>
        <fullName evidence="1">Uncharacterized protein</fullName>
    </submittedName>
</protein>
<dbReference type="EMBL" id="CACRXK020000535">
    <property type="protein sequence ID" value="CAB3982725.1"/>
    <property type="molecule type" value="Genomic_DNA"/>
</dbReference>
<accession>A0A7D9HHG8</accession>
<keyword evidence="2" id="KW-1185">Reference proteome</keyword>
<reference evidence="1" key="1">
    <citation type="submission" date="2020-04" db="EMBL/GenBank/DDBJ databases">
        <authorList>
            <person name="Alioto T."/>
            <person name="Alioto T."/>
            <person name="Gomez Garrido J."/>
        </authorList>
    </citation>
    <scope>NUCLEOTIDE SEQUENCE</scope>
    <source>
        <strain evidence="1">A484AB</strain>
    </source>
</reference>
<evidence type="ECO:0000313" key="2">
    <source>
        <dbReference type="Proteomes" id="UP001152795"/>
    </source>
</evidence>
<organism evidence="1 2">
    <name type="scientific">Paramuricea clavata</name>
    <name type="common">Red gorgonian</name>
    <name type="synonym">Violescent sea-whip</name>
    <dbReference type="NCBI Taxonomy" id="317549"/>
    <lineage>
        <taxon>Eukaryota</taxon>
        <taxon>Metazoa</taxon>
        <taxon>Cnidaria</taxon>
        <taxon>Anthozoa</taxon>
        <taxon>Octocorallia</taxon>
        <taxon>Malacalcyonacea</taxon>
        <taxon>Plexauridae</taxon>
        <taxon>Paramuricea</taxon>
    </lineage>
</organism>
<sequence>MVLSLIHPNTCGFSKVIAWQLAKSTQSKATRLDGESLPKFRSRISKLHYENFIQTFSECKENFCIDFIAFQNRFPDLHTKFVKWNSRKINERAIYVATFDTEKWRKLPSSKKAEHSLLECRGCSQRYSYQQSLFPVKSNQLKHIQKEIDFAEAAQTVRDVCHEKEKCTKREVTKTARELYTRINSQFEKACQVPLAEALVSVPELQLQQKKSKAQMKKERRDQYRKAKKRIEEEWKETEIIRCFGNRQSLKSRQNDRLTQAFEPRYEKFTLSDDGKIIRSEFVVEGRKQPLTVIRENFLKSHASYRRKMSNEELSEMSREELIEKLVQVNAVFSDADDKEVIKAKLKEISHTRHLKIWHDLSTVANHGHLIFMVACLYDPALFYTNEEYESKTKRKVDVQTIIESPEVYIVARSSSSDLEQLSYVETRLECLEEISLPLATEEGEEIVDVMRFFHGDNPAQQYECGQQKGGNFYCSVCGVHAHRVYELDYSFRCTHISLSERQKLILEGAIARRKTMAGNNKPVYQLKKAELLQELNSRKIYEGEKQEELKKLLVDELHGVQRVPALLFTNPLANLASINSDKYEILPFEPLHDVGKHIENVLVELPMHVSPEEATIINETVELCLGTKETKRCFDYRCALIMVTNRVIGKISQGAQRLLQTLVEIQSIAYGRDESRSPRSVLRFHNLTWLHAFLCWQVIGYETKQMSCRKFYGVYFHKMSAHAAIQHRLVSGKSCHAEEQERIFNAVTNITRATSSNKPGHIIGNVFLRIQAEKKMGAYHSENTVPKQQAHISKLAKSVPSLGNTVVPFSTITSHSSSWQAHLERISDFLVVGKDVWWTSNEEGDVEFFDSIQTEVDSRVEGPKLHHFRSSNFKDEEEYLNECWSMCLEKKIPLPLHVLRVKDANKDTFILSRHIS</sequence>
<evidence type="ECO:0000313" key="1">
    <source>
        <dbReference type="EMBL" id="CAB3982725.1"/>
    </source>
</evidence>
<comment type="caution">
    <text evidence="1">The sequence shown here is derived from an EMBL/GenBank/DDBJ whole genome shotgun (WGS) entry which is preliminary data.</text>
</comment>
<proteinExistence type="predicted"/>
<name>A0A7D9HHG8_PARCT</name>
<dbReference type="OrthoDB" id="5986221at2759"/>
<gene>
    <name evidence="1" type="ORF">PACLA_8A063532</name>
</gene>
<dbReference type="AlphaFoldDB" id="A0A7D9HHG8"/>